<feature type="region of interest" description="Disordered" evidence="1">
    <location>
        <begin position="1"/>
        <end position="85"/>
    </location>
</feature>
<dbReference type="Proteomes" id="UP000604046">
    <property type="component" value="Unassembled WGS sequence"/>
</dbReference>
<feature type="compositionally biased region" description="Low complexity" evidence="1">
    <location>
        <begin position="1"/>
        <end position="31"/>
    </location>
</feature>
<evidence type="ECO:0000313" key="2">
    <source>
        <dbReference type="EMBL" id="CAE7357450.1"/>
    </source>
</evidence>
<sequence>MGCTDSKPVAKPAKASKTAKAPKKAPVAAPVPTEPVHPGPVATEPEPVQAAEPAEAAEAAEPESTELPAEAPVTDDGEGQTSAGAAAVAAVDLELEAELPVIPEGSLGMKAEGLEESETTAEPKDEESPRLFGRLKVEAAPDVARGPCVCTNFW</sequence>
<feature type="compositionally biased region" description="Low complexity" evidence="1">
    <location>
        <begin position="39"/>
        <end position="57"/>
    </location>
</feature>
<keyword evidence="3" id="KW-1185">Reference proteome</keyword>
<dbReference type="EMBL" id="CAJNDS010002164">
    <property type="protein sequence ID" value="CAE7357450.1"/>
    <property type="molecule type" value="Genomic_DNA"/>
</dbReference>
<feature type="region of interest" description="Disordered" evidence="1">
    <location>
        <begin position="102"/>
        <end position="131"/>
    </location>
</feature>
<protein>
    <submittedName>
        <fullName evidence="2">CLPC1 protein</fullName>
    </submittedName>
</protein>
<evidence type="ECO:0000313" key="3">
    <source>
        <dbReference type="Proteomes" id="UP000604046"/>
    </source>
</evidence>
<evidence type="ECO:0000256" key="1">
    <source>
        <dbReference type="SAM" id="MobiDB-lite"/>
    </source>
</evidence>
<proteinExistence type="predicted"/>
<comment type="caution">
    <text evidence="2">The sequence shown here is derived from an EMBL/GenBank/DDBJ whole genome shotgun (WGS) entry which is preliminary data.</text>
</comment>
<name>A0A812PFJ2_9DINO</name>
<organism evidence="2 3">
    <name type="scientific">Symbiodinium natans</name>
    <dbReference type="NCBI Taxonomy" id="878477"/>
    <lineage>
        <taxon>Eukaryota</taxon>
        <taxon>Sar</taxon>
        <taxon>Alveolata</taxon>
        <taxon>Dinophyceae</taxon>
        <taxon>Suessiales</taxon>
        <taxon>Symbiodiniaceae</taxon>
        <taxon>Symbiodinium</taxon>
    </lineage>
</organism>
<gene>
    <name evidence="2" type="primary">CLPC1</name>
    <name evidence="2" type="ORF">SNAT2548_LOCUS19078</name>
</gene>
<feature type="compositionally biased region" description="Basic and acidic residues" evidence="1">
    <location>
        <begin position="121"/>
        <end position="131"/>
    </location>
</feature>
<accession>A0A812PFJ2</accession>
<dbReference type="AlphaFoldDB" id="A0A812PFJ2"/>
<reference evidence="2" key="1">
    <citation type="submission" date="2021-02" db="EMBL/GenBank/DDBJ databases">
        <authorList>
            <person name="Dougan E. K."/>
            <person name="Rhodes N."/>
            <person name="Thang M."/>
            <person name="Chan C."/>
        </authorList>
    </citation>
    <scope>NUCLEOTIDE SEQUENCE</scope>
</reference>